<gene>
    <name evidence="1" type="ORF">PPL_03242</name>
</gene>
<protein>
    <recommendedName>
        <fullName evidence="3">Ankyrin repeat protein</fullName>
    </recommendedName>
</protein>
<dbReference type="InParanoid" id="D3B4C0"/>
<keyword evidence="2" id="KW-1185">Reference proteome</keyword>
<evidence type="ECO:0008006" key="3">
    <source>
        <dbReference type="Google" id="ProtNLM"/>
    </source>
</evidence>
<name>D3B4C0_HETP5</name>
<dbReference type="Pfam" id="PF13637">
    <property type="entry name" value="Ank_4"/>
    <property type="match status" value="1"/>
</dbReference>
<comment type="caution">
    <text evidence="1">The sequence shown here is derived from an EMBL/GenBank/DDBJ whole genome shotgun (WGS) entry which is preliminary data.</text>
</comment>
<dbReference type="Gene3D" id="1.25.40.20">
    <property type="entry name" value="Ankyrin repeat-containing domain"/>
    <property type="match status" value="1"/>
</dbReference>
<dbReference type="RefSeq" id="XP_020436285.1">
    <property type="nucleotide sequence ID" value="XM_020574213.1"/>
</dbReference>
<dbReference type="AlphaFoldDB" id="D3B4C0"/>
<dbReference type="SUPFAM" id="SSF48403">
    <property type="entry name" value="Ankyrin repeat"/>
    <property type="match status" value="1"/>
</dbReference>
<evidence type="ECO:0000313" key="1">
    <source>
        <dbReference type="EMBL" id="EFA84168.1"/>
    </source>
</evidence>
<dbReference type="InterPro" id="IPR002110">
    <property type="entry name" value="Ankyrin_rpt"/>
</dbReference>
<dbReference type="InterPro" id="IPR052050">
    <property type="entry name" value="SecEffector_AnkRepeat"/>
</dbReference>
<sequence length="582" mass="67402">MSLQVEPSKHTSESIEDLIKLIKERIISTPKCLFCDHQMDPLGKIDHLNSSPTTIFQFNFPKIKSAYLSDHMEYSDKILKKRKKDEQRFKKGLDSKEIIFQHVTSIFYILREKSFKWQDLKRNPHMLVLYQFFNELKDYYHTLVLLKKSSFFEQQVSAFKAVIKVGRLDIFEYLWSRCIPVDLENTDKTIKQRVLEIQFASTIRNNLQSFVVEGAVHNRMDIVKFLLDTTGYQGKLNDAFIASPKSGNLEMVKLLSARSEQSKHSSKVFDNAAAAGNLQVIEWLVANRPKKELKESDMYKGAIIGGHIDIVRYLLSNESIHRSVSAPYYALAANNVEIMKLLHQHNFESHGVTPHKAIANNNLEMLIWIKENKTDAMFPDCLIEMAIENSNLEIVRWLTENTTTMATKRAMDLAAKLNNLEMLKYLHFNRSEGCSKMAMDHACELGHFNILEWLHQNRSEGCTTYAMNNSAKNGHLQILQFLHVNRTEGLTHRAMSNATDLEVIKFLHFNTNEHESVQEPLDAAIKNGNLDIIIWLCENIIERCSTPTLEKVMKSNYSHIIEWFTLNRPEFNIYRTTYTDNL</sequence>
<dbReference type="Proteomes" id="UP000001396">
    <property type="component" value="Unassembled WGS sequence"/>
</dbReference>
<organism evidence="1 2">
    <name type="scientific">Heterostelium pallidum (strain ATCC 26659 / Pp 5 / PN500)</name>
    <name type="common">Cellular slime mold</name>
    <name type="synonym">Polysphondylium pallidum</name>
    <dbReference type="NCBI Taxonomy" id="670386"/>
    <lineage>
        <taxon>Eukaryota</taxon>
        <taxon>Amoebozoa</taxon>
        <taxon>Evosea</taxon>
        <taxon>Eumycetozoa</taxon>
        <taxon>Dictyostelia</taxon>
        <taxon>Acytosteliales</taxon>
        <taxon>Acytosteliaceae</taxon>
        <taxon>Heterostelium</taxon>
    </lineage>
</organism>
<reference evidence="1 2" key="1">
    <citation type="journal article" date="2011" name="Genome Res.">
        <title>Phylogeny-wide analysis of social amoeba genomes highlights ancient origins for complex intercellular communication.</title>
        <authorList>
            <person name="Heidel A.J."/>
            <person name="Lawal H.M."/>
            <person name="Felder M."/>
            <person name="Schilde C."/>
            <person name="Helps N.R."/>
            <person name="Tunggal B."/>
            <person name="Rivero F."/>
            <person name="John U."/>
            <person name="Schleicher M."/>
            <person name="Eichinger L."/>
            <person name="Platzer M."/>
            <person name="Noegel A.A."/>
            <person name="Schaap P."/>
            <person name="Gloeckner G."/>
        </authorList>
    </citation>
    <scope>NUCLEOTIDE SEQUENCE [LARGE SCALE GENOMIC DNA]</scope>
    <source>
        <strain evidence="2">ATCC 26659 / Pp 5 / PN500</strain>
    </source>
</reference>
<accession>D3B4C0</accession>
<dbReference type="InterPro" id="IPR036770">
    <property type="entry name" value="Ankyrin_rpt-contain_sf"/>
</dbReference>
<dbReference type="GeneID" id="31358765"/>
<proteinExistence type="predicted"/>
<evidence type="ECO:0000313" key="2">
    <source>
        <dbReference type="Proteomes" id="UP000001396"/>
    </source>
</evidence>
<dbReference type="PANTHER" id="PTHR46586:SF2">
    <property type="entry name" value="SWIM-TYPE DOMAIN-CONTAINING PROTEIN"/>
    <property type="match status" value="1"/>
</dbReference>
<dbReference type="EMBL" id="ADBJ01000010">
    <property type="protein sequence ID" value="EFA84168.1"/>
    <property type="molecule type" value="Genomic_DNA"/>
</dbReference>
<dbReference type="PANTHER" id="PTHR46586">
    <property type="entry name" value="ANKYRIN REPEAT-CONTAINING PROTEIN"/>
    <property type="match status" value="1"/>
</dbReference>